<name>A0ABR1NQX1_DIAER</name>
<evidence type="ECO:0000313" key="1">
    <source>
        <dbReference type="EMBL" id="KAK7711768.1"/>
    </source>
</evidence>
<dbReference type="EMBL" id="JAKNSF020000141">
    <property type="protein sequence ID" value="KAK7711768.1"/>
    <property type="molecule type" value="Genomic_DNA"/>
</dbReference>
<accession>A0ABR1NQX1</accession>
<proteinExistence type="predicted"/>
<organism evidence="1 2">
    <name type="scientific">Diaporthe eres</name>
    <name type="common">Phomopsis oblonga</name>
    <dbReference type="NCBI Taxonomy" id="83184"/>
    <lineage>
        <taxon>Eukaryota</taxon>
        <taxon>Fungi</taxon>
        <taxon>Dikarya</taxon>
        <taxon>Ascomycota</taxon>
        <taxon>Pezizomycotina</taxon>
        <taxon>Sordariomycetes</taxon>
        <taxon>Sordariomycetidae</taxon>
        <taxon>Diaporthales</taxon>
        <taxon>Diaporthaceae</taxon>
        <taxon>Diaporthe</taxon>
        <taxon>Diaporthe eres species complex</taxon>
    </lineage>
</organism>
<dbReference type="Proteomes" id="UP001430848">
    <property type="component" value="Unassembled WGS sequence"/>
</dbReference>
<gene>
    <name evidence="1" type="ORF">SLS63_012550</name>
</gene>
<reference evidence="1 2" key="1">
    <citation type="submission" date="2024-02" db="EMBL/GenBank/DDBJ databases">
        <title>De novo assembly and annotation of 12 fungi associated with fruit tree decline syndrome in Ontario, Canada.</title>
        <authorList>
            <person name="Sulman M."/>
            <person name="Ellouze W."/>
            <person name="Ilyukhin E."/>
        </authorList>
    </citation>
    <scope>NUCLEOTIDE SEQUENCE [LARGE SCALE GENOMIC DNA]</scope>
    <source>
        <strain evidence="1 2">M169</strain>
    </source>
</reference>
<comment type="caution">
    <text evidence="1">The sequence shown here is derived from an EMBL/GenBank/DDBJ whole genome shotgun (WGS) entry which is preliminary data.</text>
</comment>
<protein>
    <recommendedName>
        <fullName evidence="3">Pyridoxamine 5'-phosphate oxidase Alr4036 family FMN-binding domain-containing protein</fullName>
    </recommendedName>
</protein>
<evidence type="ECO:0000313" key="2">
    <source>
        <dbReference type="Proteomes" id="UP001430848"/>
    </source>
</evidence>
<sequence length="217" mass="24769">MCECTRLRISYRRTDTSNEGVEYPRPFPAIDASAVAEALEADSATLRIVGRTARFRLTEQHSPERHLFATWKRNCKQGNHVLCHLAILDGQGRWAGTVQVSGNLVPRLKERSHRFLALSRSTLYRVDEDPSWDEDSHTFRHWTRQSVADLEPDFVDEESNDDFFDRKAFDSRVWWPAINVLLLSEPGESGTVERIGIGKTHVTAFEAVSEEDEILLG</sequence>
<keyword evidence="2" id="KW-1185">Reference proteome</keyword>
<evidence type="ECO:0008006" key="3">
    <source>
        <dbReference type="Google" id="ProtNLM"/>
    </source>
</evidence>